<feature type="repeat" description="Lumazine-binding" evidence="10">
    <location>
        <begin position="98"/>
        <end position="194"/>
    </location>
</feature>
<dbReference type="RefSeq" id="WP_103921621.1">
    <property type="nucleotide sequence ID" value="NZ_FMSV02000542.1"/>
</dbReference>
<proteinExistence type="predicted"/>
<comment type="function">
    <text evidence="2">Catalyzes the dismutation of two molecules of 6,7-dimethyl-8-ribityllumazine, resulting in the formation of riboflavin and 5-amino-6-(D-ribitylamino)uracil.</text>
</comment>
<keyword evidence="8" id="KW-0677">Repeat</keyword>
<feature type="domain" description="Lumazine-binding" evidence="11">
    <location>
        <begin position="98"/>
        <end position="194"/>
    </location>
</feature>
<dbReference type="NCBIfam" id="TIGR00187">
    <property type="entry name" value="ribE"/>
    <property type="match status" value="1"/>
</dbReference>
<dbReference type="Gene3D" id="2.40.30.20">
    <property type="match status" value="2"/>
</dbReference>
<comment type="catalytic activity">
    <reaction evidence="1">
        <text>2 6,7-dimethyl-8-(1-D-ribityl)lumazine + H(+) = 5-amino-6-(D-ribitylamino)uracil + riboflavin</text>
        <dbReference type="Rhea" id="RHEA:20772"/>
        <dbReference type="ChEBI" id="CHEBI:15378"/>
        <dbReference type="ChEBI" id="CHEBI:15934"/>
        <dbReference type="ChEBI" id="CHEBI:57986"/>
        <dbReference type="ChEBI" id="CHEBI:58201"/>
        <dbReference type="EC" id="2.5.1.9"/>
    </reaction>
</comment>
<dbReference type="Pfam" id="PF00677">
    <property type="entry name" value="Lum_binding"/>
    <property type="match status" value="2"/>
</dbReference>
<dbReference type="NCBIfam" id="NF009566">
    <property type="entry name" value="PRK13020.1"/>
    <property type="match status" value="1"/>
</dbReference>
<dbReference type="GO" id="GO:0005829">
    <property type="term" value="C:cytosol"/>
    <property type="evidence" value="ECO:0007669"/>
    <property type="project" value="TreeGrafter"/>
</dbReference>
<evidence type="ECO:0000256" key="10">
    <source>
        <dbReference type="PROSITE-ProRule" id="PRU00524"/>
    </source>
</evidence>
<keyword evidence="6" id="KW-0686">Riboflavin biosynthesis</keyword>
<keyword evidence="7 12" id="KW-0808">Transferase</keyword>
<dbReference type="InterPro" id="IPR001783">
    <property type="entry name" value="Lumazine-bd"/>
</dbReference>
<dbReference type="AlphaFoldDB" id="A0A1H6FD73"/>
<dbReference type="PANTHER" id="PTHR21098:SF0">
    <property type="entry name" value="RIBOFLAVIN SYNTHASE"/>
    <property type="match status" value="1"/>
</dbReference>
<dbReference type="CDD" id="cd00402">
    <property type="entry name" value="Riboflavin_synthase_like"/>
    <property type="match status" value="1"/>
</dbReference>
<dbReference type="SUPFAM" id="SSF63380">
    <property type="entry name" value="Riboflavin synthase domain-like"/>
    <property type="match status" value="2"/>
</dbReference>
<evidence type="ECO:0000259" key="11">
    <source>
        <dbReference type="PROSITE" id="PS51177"/>
    </source>
</evidence>
<feature type="repeat" description="Lumazine-binding" evidence="10">
    <location>
        <begin position="1"/>
        <end position="97"/>
    </location>
</feature>
<sequence>MFTGIVQGQAKVLRFEKKSQAAHLVLELPADLRDKIALGGSIAVNGACLTVTAFEGAQVSFDLIMETLRVTNLGDLQPGSLVNVERAAKFNDEIGGHLLSGHVHTVAEISAIEQPEDNRVLTFKLEPQWQKYILNKGYIGLNGCSLTIAEVLENQFKVYLIPETLRITTFGTLQTGARVNIEIDTQTQAVVDTVERVLAQRENA</sequence>
<dbReference type="InterPro" id="IPR026017">
    <property type="entry name" value="Lumazine-bd_dom"/>
</dbReference>
<organism evidence="12 13">
    <name type="scientific">Candidatus Venteria ishoeyi</name>
    <dbReference type="NCBI Taxonomy" id="1899563"/>
    <lineage>
        <taxon>Bacteria</taxon>
        <taxon>Pseudomonadati</taxon>
        <taxon>Pseudomonadota</taxon>
        <taxon>Gammaproteobacteria</taxon>
        <taxon>Thiotrichales</taxon>
        <taxon>Thiotrichaceae</taxon>
        <taxon>Venteria</taxon>
    </lineage>
</organism>
<accession>A0A1H6FD73</accession>
<dbReference type="EMBL" id="FMSV02000542">
    <property type="protein sequence ID" value="SEH08040.1"/>
    <property type="molecule type" value="Genomic_DNA"/>
</dbReference>
<evidence type="ECO:0000256" key="2">
    <source>
        <dbReference type="ARBA" id="ARBA00002803"/>
    </source>
</evidence>
<dbReference type="FunFam" id="2.40.30.20:FF:000003">
    <property type="entry name" value="Riboflavin synthase, alpha subunit"/>
    <property type="match status" value="1"/>
</dbReference>
<evidence type="ECO:0000256" key="3">
    <source>
        <dbReference type="ARBA" id="ARBA00004887"/>
    </source>
</evidence>
<dbReference type="NCBIfam" id="NF006767">
    <property type="entry name" value="PRK09289.1"/>
    <property type="match status" value="1"/>
</dbReference>
<reference evidence="12 13" key="1">
    <citation type="submission" date="2016-10" db="EMBL/GenBank/DDBJ databases">
        <authorList>
            <person name="de Groot N.N."/>
        </authorList>
    </citation>
    <scope>NUCLEOTIDE SEQUENCE [LARGE SCALE GENOMIC DNA]</scope>
    <source>
        <strain evidence="12">MBHS1</strain>
    </source>
</reference>
<dbReference type="OrthoDB" id="9788537at2"/>
<evidence type="ECO:0000313" key="12">
    <source>
        <dbReference type="EMBL" id="SEH08040.1"/>
    </source>
</evidence>
<feature type="domain" description="Lumazine-binding" evidence="11">
    <location>
        <begin position="1"/>
        <end position="97"/>
    </location>
</feature>
<dbReference type="PANTHER" id="PTHR21098">
    <property type="entry name" value="RIBOFLAVIN SYNTHASE ALPHA CHAIN"/>
    <property type="match status" value="1"/>
</dbReference>
<dbReference type="Proteomes" id="UP000236724">
    <property type="component" value="Unassembled WGS sequence"/>
</dbReference>
<evidence type="ECO:0000256" key="9">
    <source>
        <dbReference type="NCBIfam" id="TIGR00187"/>
    </source>
</evidence>
<evidence type="ECO:0000256" key="1">
    <source>
        <dbReference type="ARBA" id="ARBA00000968"/>
    </source>
</evidence>
<dbReference type="EC" id="2.5.1.9" evidence="4 9"/>
<dbReference type="GO" id="GO:0004746">
    <property type="term" value="F:riboflavin synthase activity"/>
    <property type="evidence" value="ECO:0007669"/>
    <property type="project" value="UniProtKB-UniRule"/>
</dbReference>
<dbReference type="InterPro" id="IPR023366">
    <property type="entry name" value="ATP_synth_asu-like_sf"/>
</dbReference>
<name>A0A1H6FD73_9GAMM</name>
<evidence type="ECO:0000313" key="13">
    <source>
        <dbReference type="Proteomes" id="UP000236724"/>
    </source>
</evidence>
<evidence type="ECO:0000256" key="4">
    <source>
        <dbReference type="ARBA" id="ARBA00012827"/>
    </source>
</evidence>
<dbReference type="FunFam" id="2.40.30.20:FF:000005">
    <property type="entry name" value="Riboflavin synthase, alpha subunit"/>
    <property type="match status" value="1"/>
</dbReference>
<evidence type="ECO:0000256" key="7">
    <source>
        <dbReference type="ARBA" id="ARBA00022679"/>
    </source>
</evidence>
<evidence type="ECO:0000256" key="6">
    <source>
        <dbReference type="ARBA" id="ARBA00022619"/>
    </source>
</evidence>
<evidence type="ECO:0000256" key="5">
    <source>
        <dbReference type="ARBA" id="ARBA00013950"/>
    </source>
</evidence>
<dbReference type="PIRSF" id="PIRSF000498">
    <property type="entry name" value="Riboflavin_syn_A"/>
    <property type="match status" value="1"/>
</dbReference>
<evidence type="ECO:0000256" key="8">
    <source>
        <dbReference type="ARBA" id="ARBA00022737"/>
    </source>
</evidence>
<protein>
    <recommendedName>
        <fullName evidence="5 9">Riboflavin synthase</fullName>
        <ecNumber evidence="4 9">2.5.1.9</ecNumber>
    </recommendedName>
</protein>
<keyword evidence="13" id="KW-1185">Reference proteome</keyword>
<gene>
    <name evidence="12" type="primary">ribC</name>
    <name evidence="12" type="ORF">MBHS_03928</name>
</gene>
<comment type="pathway">
    <text evidence="3">Cofactor biosynthesis; riboflavin biosynthesis; riboflavin from 2-hydroxy-3-oxobutyl phosphate and 5-amino-6-(D-ribitylamino)uracil: step 2/2.</text>
</comment>
<dbReference type="GO" id="GO:0009231">
    <property type="term" value="P:riboflavin biosynthetic process"/>
    <property type="evidence" value="ECO:0007669"/>
    <property type="project" value="UniProtKB-KW"/>
</dbReference>
<dbReference type="PROSITE" id="PS51177">
    <property type="entry name" value="LUMAZINE_BIND"/>
    <property type="match status" value="2"/>
</dbReference>
<dbReference type="InterPro" id="IPR017938">
    <property type="entry name" value="Riboflavin_synthase-like_b-brl"/>
</dbReference>